<organism evidence="2 3">
    <name type="scientific">Symbiodinium microadriaticum</name>
    <name type="common">Dinoflagellate</name>
    <name type="synonym">Zooxanthella microadriatica</name>
    <dbReference type="NCBI Taxonomy" id="2951"/>
    <lineage>
        <taxon>Eukaryota</taxon>
        <taxon>Sar</taxon>
        <taxon>Alveolata</taxon>
        <taxon>Dinophyceae</taxon>
        <taxon>Suessiales</taxon>
        <taxon>Symbiodiniaceae</taxon>
        <taxon>Symbiodinium</taxon>
    </lineage>
</organism>
<evidence type="ECO:0000256" key="1">
    <source>
        <dbReference type="SAM" id="SignalP"/>
    </source>
</evidence>
<accession>A0A1Q9EX42</accession>
<proteinExistence type="predicted"/>
<gene>
    <name evidence="2" type="ORF">AK812_SmicGene4124</name>
</gene>
<dbReference type="OrthoDB" id="436271at2759"/>
<evidence type="ECO:0008006" key="4">
    <source>
        <dbReference type="Google" id="ProtNLM"/>
    </source>
</evidence>
<dbReference type="EMBL" id="LSRX01000050">
    <property type="protein sequence ID" value="OLQ12014.1"/>
    <property type="molecule type" value="Genomic_DNA"/>
</dbReference>
<dbReference type="AlphaFoldDB" id="A0A1Q9EX42"/>
<feature type="chain" id="PRO_5010217958" description="Secreted protein" evidence="1">
    <location>
        <begin position="21"/>
        <end position="162"/>
    </location>
</feature>
<feature type="signal peptide" evidence="1">
    <location>
        <begin position="1"/>
        <end position="20"/>
    </location>
</feature>
<dbReference type="Proteomes" id="UP000186817">
    <property type="component" value="Unassembled WGS sequence"/>
</dbReference>
<evidence type="ECO:0000313" key="3">
    <source>
        <dbReference type="Proteomes" id="UP000186817"/>
    </source>
</evidence>
<comment type="caution">
    <text evidence="2">The sequence shown here is derived from an EMBL/GenBank/DDBJ whole genome shotgun (WGS) entry which is preliminary data.</text>
</comment>
<reference evidence="2 3" key="1">
    <citation type="submission" date="2016-02" db="EMBL/GenBank/DDBJ databases">
        <title>Genome analysis of coral dinoflagellate symbionts highlights evolutionary adaptations to a symbiotic lifestyle.</title>
        <authorList>
            <person name="Aranda M."/>
            <person name="Li Y."/>
            <person name="Liew Y.J."/>
            <person name="Baumgarten S."/>
            <person name="Simakov O."/>
            <person name="Wilson M."/>
            <person name="Piel J."/>
            <person name="Ashoor H."/>
            <person name="Bougouffa S."/>
            <person name="Bajic V.B."/>
            <person name="Ryu T."/>
            <person name="Ravasi T."/>
            <person name="Bayer T."/>
            <person name="Micklem G."/>
            <person name="Kim H."/>
            <person name="Bhak J."/>
            <person name="Lajeunesse T.C."/>
            <person name="Voolstra C.R."/>
        </authorList>
    </citation>
    <scope>NUCLEOTIDE SEQUENCE [LARGE SCALE GENOMIC DNA]</scope>
    <source>
        <strain evidence="2 3">CCMP2467</strain>
    </source>
</reference>
<sequence length="162" mass="17815">MAKPKTALLVSLRCFGLATAIHKLAKTRRNQDVPHETVTEDPRWLVLTTQVVENGTAFIWPMRLLALVSWAVASLRDRRITSLLFDIAAKRVSFGSVPQDLSSLAWAVATARARDTAAQTLLRQISTESVKSVQSFIPQDLAMCAWAFAKVAMRVGIPRGGN</sequence>
<name>A0A1Q9EX42_SYMMI</name>
<keyword evidence="3" id="KW-1185">Reference proteome</keyword>
<keyword evidence="1" id="KW-0732">Signal</keyword>
<protein>
    <recommendedName>
        <fullName evidence="4">Secreted protein</fullName>
    </recommendedName>
</protein>
<evidence type="ECO:0000313" key="2">
    <source>
        <dbReference type="EMBL" id="OLQ12014.1"/>
    </source>
</evidence>